<dbReference type="PROSITE" id="PS51910">
    <property type="entry name" value="GH18_2"/>
    <property type="match status" value="1"/>
</dbReference>
<dbReference type="PANTHER" id="PTHR11177:SF248">
    <property type="entry name" value="CHITOTRIOSIDASE-1"/>
    <property type="match status" value="1"/>
</dbReference>
<gene>
    <name evidence="2" type="primary">106079371</name>
</gene>
<dbReference type="STRING" id="6526.A0A2C9LZW9"/>
<evidence type="ECO:0000259" key="1">
    <source>
        <dbReference type="PROSITE" id="PS51910"/>
    </source>
</evidence>
<protein>
    <recommendedName>
        <fullName evidence="1">GH18 domain-containing protein</fullName>
    </recommendedName>
</protein>
<dbReference type="InterPro" id="IPR001223">
    <property type="entry name" value="Glyco_hydro18_cat"/>
</dbReference>
<dbReference type="EnsemblMetazoa" id="BGLB036793-RA">
    <property type="protein sequence ID" value="BGLB036793-PA"/>
    <property type="gene ID" value="BGLB036793"/>
</dbReference>
<dbReference type="GO" id="GO:0006032">
    <property type="term" value="P:chitin catabolic process"/>
    <property type="evidence" value="ECO:0007669"/>
    <property type="project" value="TreeGrafter"/>
</dbReference>
<dbReference type="AlphaFoldDB" id="A0A2C9LZW9"/>
<dbReference type="VEuPathDB" id="VectorBase:BGLB036793"/>
<dbReference type="Gene3D" id="3.20.20.80">
    <property type="entry name" value="Glycosidases"/>
    <property type="match status" value="1"/>
</dbReference>
<dbReference type="Proteomes" id="UP000076420">
    <property type="component" value="Unassembled WGS sequence"/>
</dbReference>
<accession>A0A2C9LZW9</accession>
<feature type="domain" description="GH18" evidence="1">
    <location>
        <begin position="1"/>
        <end position="109"/>
    </location>
</feature>
<dbReference type="InterPro" id="IPR017853">
    <property type="entry name" value="GH"/>
</dbReference>
<dbReference type="GO" id="GO:0008061">
    <property type="term" value="F:chitin binding"/>
    <property type="evidence" value="ECO:0007669"/>
    <property type="project" value="TreeGrafter"/>
</dbReference>
<sequence length="109" mass="12820">MDWEFPATRGSPPEDKYRFTYLMKGLYEAFAEEAKESGKEKLILTLAAASGTYYIDQSYEPKKIINYIDYMLLMTYNYHGQWEKKLDTTVDCTPITMTLRLVRSLSYTR</sequence>
<dbReference type="GO" id="GO:0005576">
    <property type="term" value="C:extracellular region"/>
    <property type="evidence" value="ECO:0007669"/>
    <property type="project" value="TreeGrafter"/>
</dbReference>
<reference evidence="2" key="1">
    <citation type="submission" date="2020-05" db="UniProtKB">
        <authorList>
            <consortium name="EnsemblMetazoa"/>
        </authorList>
    </citation>
    <scope>IDENTIFICATION</scope>
    <source>
        <strain evidence="2">BB02</strain>
    </source>
</reference>
<dbReference type="InterPro" id="IPR050314">
    <property type="entry name" value="Glycosyl_Hydrlase_18"/>
</dbReference>
<dbReference type="KEGG" id="bgt:106079371"/>
<organism evidence="2 3">
    <name type="scientific">Biomphalaria glabrata</name>
    <name type="common">Bloodfluke planorb</name>
    <name type="synonym">Freshwater snail</name>
    <dbReference type="NCBI Taxonomy" id="6526"/>
    <lineage>
        <taxon>Eukaryota</taxon>
        <taxon>Metazoa</taxon>
        <taxon>Spiralia</taxon>
        <taxon>Lophotrochozoa</taxon>
        <taxon>Mollusca</taxon>
        <taxon>Gastropoda</taxon>
        <taxon>Heterobranchia</taxon>
        <taxon>Euthyneura</taxon>
        <taxon>Panpulmonata</taxon>
        <taxon>Hygrophila</taxon>
        <taxon>Lymnaeoidea</taxon>
        <taxon>Planorbidae</taxon>
        <taxon>Biomphalaria</taxon>
    </lineage>
</organism>
<dbReference type="PANTHER" id="PTHR11177">
    <property type="entry name" value="CHITINASE"/>
    <property type="match status" value="1"/>
</dbReference>
<name>A0A2C9LZW9_BIOGL</name>
<dbReference type="Pfam" id="PF00704">
    <property type="entry name" value="Glyco_hydro_18"/>
    <property type="match status" value="1"/>
</dbReference>
<evidence type="ECO:0000313" key="3">
    <source>
        <dbReference type="Proteomes" id="UP000076420"/>
    </source>
</evidence>
<dbReference type="GO" id="GO:0005975">
    <property type="term" value="P:carbohydrate metabolic process"/>
    <property type="evidence" value="ECO:0007669"/>
    <property type="project" value="InterPro"/>
</dbReference>
<proteinExistence type="predicted"/>
<evidence type="ECO:0000313" key="2">
    <source>
        <dbReference type="EnsemblMetazoa" id="BGLB036793-PA"/>
    </source>
</evidence>
<dbReference type="SUPFAM" id="SSF51445">
    <property type="entry name" value="(Trans)glycosidases"/>
    <property type="match status" value="1"/>
</dbReference>
<dbReference type="GO" id="GO:0004568">
    <property type="term" value="F:chitinase activity"/>
    <property type="evidence" value="ECO:0007669"/>
    <property type="project" value="TreeGrafter"/>
</dbReference>